<sequence length="455" mass="48012">MSNARMRWWWVGWLLFCMHATAAAAAPWQLVAGGTDYRLEVAQGDVQAAEGARLRLTAAANRTAAFGAVAVQLDAAALRGQSLALDGLLQASQAMQGANLWMRAVDAQGKVLAFETSQADRVSGNAQAQRRIAMQIPSQASRLAVGVVLRGDGAVEVTGLRLMAQAIVDAAPASAILDVAIPAIRDHALQRTRIDWATREPQLRAQAAGMREADAYAAIDALIAELDDGHSFLMRPTARRQMEARAAARPAVQARLLPPDVGYVEVTGLMTSSGDVRGAYQRALAAALDGMAAQARCGWVIDLRQNTGGTMWPMVNGLQSLLGDQSLGYFVDSAGRQTPWHARPTAGARASQTERPVALLIGPHTASAGEMVAIAFRGHPATRSFGQASAGQTTSNRSVDLPGGGVLAIASSATQDRNAQRLDGALQPDVALDPQVDAIAAAAQWLRTQRCAQTH</sequence>
<dbReference type="PANTHER" id="PTHR32060">
    <property type="entry name" value="TAIL-SPECIFIC PROTEASE"/>
    <property type="match status" value="1"/>
</dbReference>
<organism evidence="3 4">
    <name type="scientific">Xanthomonas cassavae CFBP 4642</name>
    <dbReference type="NCBI Taxonomy" id="1219375"/>
    <lineage>
        <taxon>Bacteria</taxon>
        <taxon>Pseudomonadati</taxon>
        <taxon>Pseudomonadota</taxon>
        <taxon>Gammaproteobacteria</taxon>
        <taxon>Lysobacterales</taxon>
        <taxon>Lysobacteraceae</taxon>
        <taxon>Xanthomonas</taxon>
    </lineage>
</organism>
<proteinExistence type="predicted"/>
<accession>A0ABS8HAL8</accession>
<dbReference type="InterPro" id="IPR005151">
    <property type="entry name" value="Tail-specific_protease"/>
</dbReference>
<evidence type="ECO:0000256" key="1">
    <source>
        <dbReference type="SAM" id="SignalP"/>
    </source>
</evidence>
<evidence type="ECO:0000313" key="4">
    <source>
        <dbReference type="Proteomes" id="UP001199206"/>
    </source>
</evidence>
<name>A0ABS8HAL8_9XANT</name>
<gene>
    <name evidence="3" type="ORF">LL965_03640</name>
</gene>
<dbReference type="Gene3D" id="3.90.226.10">
    <property type="entry name" value="2-enoyl-CoA Hydratase, Chain A, domain 1"/>
    <property type="match status" value="1"/>
</dbReference>
<dbReference type="InterPro" id="IPR029045">
    <property type="entry name" value="ClpP/crotonase-like_dom_sf"/>
</dbReference>
<evidence type="ECO:0000259" key="2">
    <source>
        <dbReference type="SMART" id="SM00245"/>
    </source>
</evidence>
<keyword evidence="1" id="KW-0732">Signal</keyword>
<dbReference type="Proteomes" id="UP001199206">
    <property type="component" value="Unassembled WGS sequence"/>
</dbReference>
<dbReference type="RefSeq" id="WP_029218980.1">
    <property type="nucleotide sequence ID" value="NZ_CAWLZN010000001.1"/>
</dbReference>
<keyword evidence="4" id="KW-1185">Reference proteome</keyword>
<dbReference type="Pfam" id="PF03572">
    <property type="entry name" value="Peptidase_S41"/>
    <property type="match status" value="1"/>
</dbReference>
<dbReference type="PANTHER" id="PTHR32060:SF30">
    <property type="entry name" value="CARBOXY-TERMINAL PROCESSING PROTEASE CTPA"/>
    <property type="match status" value="1"/>
</dbReference>
<feature type="chain" id="PRO_5046862919" evidence="1">
    <location>
        <begin position="26"/>
        <end position="455"/>
    </location>
</feature>
<comment type="caution">
    <text evidence="3">The sequence shown here is derived from an EMBL/GenBank/DDBJ whole genome shotgun (WGS) entry which is preliminary data.</text>
</comment>
<dbReference type="SMART" id="SM00245">
    <property type="entry name" value="TSPc"/>
    <property type="match status" value="1"/>
</dbReference>
<feature type="domain" description="Tail specific protease" evidence="2">
    <location>
        <begin position="227"/>
        <end position="433"/>
    </location>
</feature>
<dbReference type="EMBL" id="JAJGQJ010000004">
    <property type="protein sequence ID" value="MCC4619213.1"/>
    <property type="molecule type" value="Genomic_DNA"/>
</dbReference>
<evidence type="ECO:0000313" key="3">
    <source>
        <dbReference type="EMBL" id="MCC4619213.1"/>
    </source>
</evidence>
<feature type="signal peptide" evidence="1">
    <location>
        <begin position="1"/>
        <end position="25"/>
    </location>
</feature>
<dbReference type="SUPFAM" id="SSF52096">
    <property type="entry name" value="ClpP/crotonase"/>
    <property type="match status" value="1"/>
</dbReference>
<protein>
    <submittedName>
        <fullName evidence="3">S41 family peptidase</fullName>
    </submittedName>
</protein>
<reference evidence="3 4" key="1">
    <citation type="submission" date="2021-10" db="EMBL/GenBank/DDBJ databases">
        <title>Genome sequencing of Xanthomonas strains from NCPPB.</title>
        <authorList>
            <person name="Hussein R."/>
            <person name="Harrison J."/>
            <person name="Studholme D.J."/>
            <person name="Vicente J."/>
            <person name="Grant M."/>
        </authorList>
    </citation>
    <scope>NUCLEOTIDE SEQUENCE [LARGE SCALE GENOMIC DNA]</scope>
    <source>
        <strain evidence="3 4">NCPPB 101</strain>
    </source>
</reference>